<keyword evidence="1" id="KW-0472">Membrane</keyword>
<proteinExistence type="predicted"/>
<name>A0ABN8PBF0_9CNID</name>
<reference evidence="2 3" key="1">
    <citation type="submission" date="2022-05" db="EMBL/GenBank/DDBJ databases">
        <authorList>
            <consortium name="Genoscope - CEA"/>
            <person name="William W."/>
        </authorList>
    </citation>
    <scope>NUCLEOTIDE SEQUENCE [LARGE SCALE GENOMIC DNA]</scope>
</reference>
<evidence type="ECO:0008006" key="4">
    <source>
        <dbReference type="Google" id="ProtNLM"/>
    </source>
</evidence>
<feature type="transmembrane region" description="Helical" evidence="1">
    <location>
        <begin position="62"/>
        <end position="90"/>
    </location>
</feature>
<feature type="transmembrane region" description="Helical" evidence="1">
    <location>
        <begin position="220"/>
        <end position="240"/>
    </location>
</feature>
<evidence type="ECO:0000256" key="1">
    <source>
        <dbReference type="SAM" id="Phobius"/>
    </source>
</evidence>
<sequence>MILNPFTVNTAIHLHIEMISSEFFLVICSSLWIGVKLTIFFKKRFRWREHCFPRLSLDSANLILIIAAHFLVPKVWLLQMITAVIAMVSATPEMYLMMTNNLWELVKSLVLGVCIIVTWKSEGGSYTLPISSLFFALTQFLRWPKNLKDFLGEVRIVCGPAFPLSVFATWLKQSEPSGSSSCVLVAVLCSSVAAIFFRPDNSEVWVLFHLPVPSPRKRKVCHATSMVFSLLFLTVHILLYQTLPCIYCKPVCIVVVVLCVCFFFGATDTARIIGSAVYTGTYKLHRN</sequence>
<feature type="transmembrane region" description="Helical" evidence="1">
    <location>
        <begin position="102"/>
        <end position="119"/>
    </location>
</feature>
<organism evidence="2 3">
    <name type="scientific">Porites lobata</name>
    <dbReference type="NCBI Taxonomy" id="104759"/>
    <lineage>
        <taxon>Eukaryota</taxon>
        <taxon>Metazoa</taxon>
        <taxon>Cnidaria</taxon>
        <taxon>Anthozoa</taxon>
        <taxon>Hexacorallia</taxon>
        <taxon>Scleractinia</taxon>
        <taxon>Fungiina</taxon>
        <taxon>Poritidae</taxon>
        <taxon>Porites</taxon>
    </lineage>
</organism>
<accession>A0ABN8PBF0</accession>
<comment type="caution">
    <text evidence="2">The sequence shown here is derived from an EMBL/GenBank/DDBJ whole genome shotgun (WGS) entry which is preliminary data.</text>
</comment>
<evidence type="ECO:0000313" key="2">
    <source>
        <dbReference type="EMBL" id="CAH3140208.1"/>
    </source>
</evidence>
<feature type="transmembrane region" description="Helical" evidence="1">
    <location>
        <begin position="23"/>
        <end position="41"/>
    </location>
</feature>
<feature type="transmembrane region" description="Helical" evidence="1">
    <location>
        <begin position="246"/>
        <end position="266"/>
    </location>
</feature>
<gene>
    <name evidence="2" type="ORF">PLOB_00041100</name>
</gene>
<evidence type="ECO:0000313" key="3">
    <source>
        <dbReference type="Proteomes" id="UP001159405"/>
    </source>
</evidence>
<dbReference type="EMBL" id="CALNXK010000064">
    <property type="protein sequence ID" value="CAH3140208.1"/>
    <property type="molecule type" value="Genomic_DNA"/>
</dbReference>
<protein>
    <recommendedName>
        <fullName evidence="4">Taste receptor type 2</fullName>
    </recommendedName>
</protein>
<keyword evidence="1" id="KW-1133">Transmembrane helix</keyword>
<keyword evidence="3" id="KW-1185">Reference proteome</keyword>
<dbReference type="Proteomes" id="UP001159405">
    <property type="component" value="Unassembled WGS sequence"/>
</dbReference>
<keyword evidence="1" id="KW-0812">Transmembrane</keyword>